<dbReference type="AlphaFoldDB" id="A0A3B1DPH2"/>
<dbReference type="SUPFAM" id="SSF55804">
    <property type="entry name" value="Phoshotransferase/anion transport protein"/>
    <property type="match status" value="1"/>
</dbReference>
<name>A0A3B1DPH2_9ZZZZ</name>
<keyword evidence="5" id="KW-0808">Transferase</keyword>
<keyword evidence="2" id="KW-0813">Transport</keyword>
<dbReference type="PANTHER" id="PTHR47738:SF2">
    <property type="entry name" value="PTS SYSTEM FRUCTOSE-LIKE EIIA COMPONENT"/>
    <property type="match status" value="1"/>
</dbReference>
<dbReference type="EMBL" id="UOGK01000083">
    <property type="protein sequence ID" value="VAX36900.1"/>
    <property type="molecule type" value="Genomic_DNA"/>
</dbReference>
<dbReference type="InterPro" id="IPR016152">
    <property type="entry name" value="PTrfase/Anion_transptr"/>
</dbReference>
<evidence type="ECO:0000313" key="8">
    <source>
        <dbReference type="EMBL" id="VAX36900.1"/>
    </source>
</evidence>
<evidence type="ECO:0000256" key="4">
    <source>
        <dbReference type="ARBA" id="ARBA00022597"/>
    </source>
</evidence>
<evidence type="ECO:0000256" key="3">
    <source>
        <dbReference type="ARBA" id="ARBA00022553"/>
    </source>
</evidence>
<gene>
    <name evidence="8" type="ORF">MNBD_PLANCTO03-1750</name>
</gene>
<dbReference type="Pfam" id="PF00359">
    <property type="entry name" value="PTS_EIIA_2"/>
    <property type="match status" value="1"/>
</dbReference>
<feature type="domain" description="PTS EIIA type-2" evidence="7">
    <location>
        <begin position="5"/>
        <end position="149"/>
    </location>
</feature>
<dbReference type="GO" id="GO:0005737">
    <property type="term" value="C:cytoplasm"/>
    <property type="evidence" value="ECO:0007669"/>
    <property type="project" value="UniProtKB-SubCell"/>
</dbReference>
<dbReference type="InterPro" id="IPR002178">
    <property type="entry name" value="PTS_EIIA_type-2_dom"/>
</dbReference>
<dbReference type="GO" id="GO:0016020">
    <property type="term" value="C:membrane"/>
    <property type="evidence" value="ECO:0007669"/>
    <property type="project" value="InterPro"/>
</dbReference>
<sequence length="153" mass="16804">MNLLEILSCDCVKAPLEASDKRGVINELIDVLVAAGRVEDADSLKEAVWTREQTRTTGIGHGLAIPHGKCPGMKSLAMAIGKPAQPLDFEAIDNQPVNLVVLLASPPDRTSDHIQALARVSRLMTMEDFREKIYQAESAAEIWELLEQEETAR</sequence>
<evidence type="ECO:0000256" key="6">
    <source>
        <dbReference type="ARBA" id="ARBA00022683"/>
    </source>
</evidence>
<evidence type="ECO:0000256" key="5">
    <source>
        <dbReference type="ARBA" id="ARBA00022679"/>
    </source>
</evidence>
<dbReference type="GO" id="GO:0009401">
    <property type="term" value="P:phosphoenolpyruvate-dependent sugar phosphotransferase system"/>
    <property type="evidence" value="ECO:0007669"/>
    <property type="project" value="UniProtKB-KW"/>
</dbReference>
<dbReference type="PROSITE" id="PS51094">
    <property type="entry name" value="PTS_EIIA_TYPE_2"/>
    <property type="match status" value="1"/>
</dbReference>
<proteinExistence type="predicted"/>
<accession>A0A3B1DPH2</accession>
<protein>
    <recommendedName>
        <fullName evidence="7">PTS EIIA type-2 domain-containing protein</fullName>
    </recommendedName>
</protein>
<dbReference type="CDD" id="cd00211">
    <property type="entry name" value="PTS_IIA_fru"/>
    <property type="match status" value="1"/>
</dbReference>
<evidence type="ECO:0000259" key="7">
    <source>
        <dbReference type="PROSITE" id="PS51094"/>
    </source>
</evidence>
<organism evidence="8">
    <name type="scientific">hydrothermal vent metagenome</name>
    <dbReference type="NCBI Taxonomy" id="652676"/>
    <lineage>
        <taxon>unclassified sequences</taxon>
        <taxon>metagenomes</taxon>
        <taxon>ecological metagenomes</taxon>
    </lineage>
</organism>
<comment type="subcellular location">
    <subcellularLocation>
        <location evidence="1">Cytoplasm</location>
    </subcellularLocation>
</comment>
<dbReference type="PANTHER" id="PTHR47738">
    <property type="entry name" value="PTS SYSTEM FRUCTOSE-LIKE EIIA COMPONENT-RELATED"/>
    <property type="match status" value="1"/>
</dbReference>
<keyword evidence="4" id="KW-0762">Sugar transport</keyword>
<evidence type="ECO:0000256" key="1">
    <source>
        <dbReference type="ARBA" id="ARBA00004496"/>
    </source>
</evidence>
<dbReference type="GO" id="GO:0008982">
    <property type="term" value="F:protein-N(PI)-phosphohistidine-sugar phosphotransferase activity"/>
    <property type="evidence" value="ECO:0007669"/>
    <property type="project" value="InterPro"/>
</dbReference>
<keyword evidence="3" id="KW-0597">Phosphoprotein</keyword>
<keyword evidence="6" id="KW-0598">Phosphotransferase system</keyword>
<dbReference type="NCBIfam" id="TIGR00848">
    <property type="entry name" value="fruA"/>
    <property type="match status" value="1"/>
</dbReference>
<dbReference type="FunFam" id="3.40.930.10:FF:000009">
    <property type="entry name" value="PTS system, fructose specific IIABC component"/>
    <property type="match status" value="1"/>
</dbReference>
<dbReference type="InterPro" id="IPR004715">
    <property type="entry name" value="PTS_IIA_fruc"/>
</dbReference>
<evidence type="ECO:0000256" key="2">
    <source>
        <dbReference type="ARBA" id="ARBA00022448"/>
    </source>
</evidence>
<dbReference type="InterPro" id="IPR051541">
    <property type="entry name" value="PTS_SugarTrans_NitroReg"/>
</dbReference>
<reference evidence="8" key="1">
    <citation type="submission" date="2018-06" db="EMBL/GenBank/DDBJ databases">
        <authorList>
            <person name="Zhirakovskaya E."/>
        </authorList>
    </citation>
    <scope>NUCLEOTIDE SEQUENCE</scope>
</reference>
<dbReference type="PROSITE" id="PS00372">
    <property type="entry name" value="PTS_EIIA_TYPE_2_HIS"/>
    <property type="match status" value="1"/>
</dbReference>
<dbReference type="Gene3D" id="3.40.930.10">
    <property type="entry name" value="Mannitol-specific EII, Chain A"/>
    <property type="match status" value="1"/>
</dbReference>